<sequence>MPTHTLNELPANILTRIIAFLCQDITHEHAVLADYWEAMRIATVCRHWKSCMPPHAYRFVFVQRTIIRTHPEQRSKDVRQVVWVSNITSLLCQQNPHLPTILRVIMSDDYTGPLRLTTALGALGLTSPPWDRLSTIQFYGKGILRSGTDSRTLDMQKDANAFFDFIRHSYQTLKAIGLHAAIPPHTDDTLEAPPSPTTPEPFNYTISPHYQTLLSRFARRLSSLQCFQPTTLTFHAPATLILASLELDESCFRVLAPEVYFECLNLRKLRLLNIENEVPVGIFKHGFTWTGPLSRLTELQLHFKSGSDSQQQTLALPAHLLRTFPKLSKLLVSQSTGVYRDAYSSFQNAPLRLLQINENYRKLAQIDTGIIRNISCLHLKTILPGGDSKVNDPAHFVTRFYLADSSVRRALLQTMVPFPTRLCWQSLVCLSLDTDIAPMTLIKQLLGQLVLLKYLRISCTTMDPGDRDSYYWRESYMSEDTCDAIPPTGHDAIRLDDLQTSSDIRTTSKSLQVFGMRATGYFDEAAISRLLLSLPALQQLAVDTEHADEIRSNIERIQSDAVVCEYSEISRYFRLY</sequence>
<dbReference type="EMBL" id="MCFD01000004">
    <property type="protein sequence ID" value="ORX71223.1"/>
    <property type="molecule type" value="Genomic_DNA"/>
</dbReference>
<dbReference type="RefSeq" id="XP_040744738.1">
    <property type="nucleotide sequence ID" value="XM_040887012.1"/>
</dbReference>
<evidence type="ECO:0000313" key="1">
    <source>
        <dbReference type="EMBL" id="ORX71223.1"/>
    </source>
</evidence>
<comment type="caution">
    <text evidence="1">The sequence shown here is derived from an EMBL/GenBank/DDBJ whole genome shotgun (WGS) entry which is preliminary data.</text>
</comment>
<gene>
    <name evidence="1" type="ORF">DL89DRAFT_266237</name>
</gene>
<evidence type="ECO:0008006" key="3">
    <source>
        <dbReference type="Google" id="ProtNLM"/>
    </source>
</evidence>
<accession>A0A1Y1WCF9</accession>
<organism evidence="1 2">
    <name type="scientific">Linderina pennispora</name>
    <dbReference type="NCBI Taxonomy" id="61395"/>
    <lineage>
        <taxon>Eukaryota</taxon>
        <taxon>Fungi</taxon>
        <taxon>Fungi incertae sedis</taxon>
        <taxon>Zoopagomycota</taxon>
        <taxon>Kickxellomycotina</taxon>
        <taxon>Kickxellomycetes</taxon>
        <taxon>Kickxellales</taxon>
        <taxon>Kickxellaceae</taxon>
        <taxon>Linderina</taxon>
    </lineage>
</organism>
<keyword evidence="2" id="KW-1185">Reference proteome</keyword>
<reference evidence="1 2" key="1">
    <citation type="submission" date="2016-07" db="EMBL/GenBank/DDBJ databases">
        <title>Pervasive Adenine N6-methylation of Active Genes in Fungi.</title>
        <authorList>
            <consortium name="DOE Joint Genome Institute"/>
            <person name="Mondo S.J."/>
            <person name="Dannebaum R.O."/>
            <person name="Kuo R.C."/>
            <person name="Labutti K."/>
            <person name="Haridas S."/>
            <person name="Kuo A."/>
            <person name="Salamov A."/>
            <person name="Ahrendt S.R."/>
            <person name="Lipzen A."/>
            <person name="Sullivan W."/>
            <person name="Andreopoulos W.B."/>
            <person name="Clum A."/>
            <person name="Lindquist E."/>
            <person name="Daum C."/>
            <person name="Ramamoorthy G.K."/>
            <person name="Gryganskyi A."/>
            <person name="Culley D."/>
            <person name="Magnuson J.K."/>
            <person name="James T.Y."/>
            <person name="O'Malley M.A."/>
            <person name="Stajich J.E."/>
            <person name="Spatafora J.W."/>
            <person name="Visel A."/>
            <person name="Grigoriev I.V."/>
        </authorList>
    </citation>
    <scope>NUCLEOTIDE SEQUENCE [LARGE SCALE GENOMIC DNA]</scope>
    <source>
        <strain evidence="1 2">ATCC 12442</strain>
    </source>
</reference>
<dbReference type="Proteomes" id="UP000193922">
    <property type="component" value="Unassembled WGS sequence"/>
</dbReference>
<evidence type="ECO:0000313" key="2">
    <source>
        <dbReference type="Proteomes" id="UP000193922"/>
    </source>
</evidence>
<name>A0A1Y1WCF9_9FUNG</name>
<dbReference type="AlphaFoldDB" id="A0A1Y1WCF9"/>
<proteinExistence type="predicted"/>
<protein>
    <recommendedName>
        <fullName evidence="3">F-box domain-containing protein</fullName>
    </recommendedName>
</protein>
<dbReference type="GeneID" id="63803660"/>